<organism evidence="4 5">
    <name type="scientific">Qipengyuania citrea</name>
    <dbReference type="NCBI Taxonomy" id="225971"/>
    <lineage>
        <taxon>Bacteria</taxon>
        <taxon>Pseudomonadati</taxon>
        <taxon>Pseudomonadota</taxon>
        <taxon>Alphaproteobacteria</taxon>
        <taxon>Sphingomonadales</taxon>
        <taxon>Erythrobacteraceae</taxon>
        <taxon>Qipengyuania</taxon>
    </lineage>
</organism>
<dbReference type="CDD" id="cd06127">
    <property type="entry name" value="DEDDh"/>
    <property type="match status" value="1"/>
</dbReference>
<evidence type="ECO:0000313" key="5">
    <source>
        <dbReference type="Proteomes" id="UP000439914"/>
    </source>
</evidence>
<keyword evidence="6" id="KW-1185">Reference proteome</keyword>
<dbReference type="EMBL" id="JAUSWK010000002">
    <property type="protein sequence ID" value="MDQ0566104.1"/>
    <property type="molecule type" value="Genomic_DNA"/>
</dbReference>
<dbReference type="GO" id="GO:0003676">
    <property type="term" value="F:nucleic acid binding"/>
    <property type="evidence" value="ECO:0007669"/>
    <property type="project" value="InterPro"/>
</dbReference>
<dbReference type="Gene3D" id="3.30.420.10">
    <property type="entry name" value="Ribonuclease H-like superfamily/Ribonuclease H"/>
    <property type="match status" value="1"/>
</dbReference>
<keyword evidence="3" id="KW-0548">Nucleotidyltransferase</keyword>
<dbReference type="SUPFAM" id="SSF53098">
    <property type="entry name" value="Ribonuclease H-like"/>
    <property type="match status" value="1"/>
</dbReference>
<evidence type="ECO:0000313" key="6">
    <source>
        <dbReference type="Proteomes" id="UP001238601"/>
    </source>
</evidence>
<name>A0A6I4U9K9_9SPHN</name>
<dbReference type="EMBL" id="WTYG01000001">
    <property type="protein sequence ID" value="MXP34465.1"/>
    <property type="molecule type" value="Genomic_DNA"/>
</dbReference>
<sequence>MKGKSLQLSSSINDEEQKMNASATAAAHGEEDQIRVINRVIPLSKWQVPADAGPPFMKIAVIDTESTGFDPQYDELIEIAVAMILIDNESRVVAVEGLRSGMQQPCRPIEPDISRITGITDEMVVGKRFVPQQIAEHLAKADACLAFHAKFDRRHLEELVPEVGAMPWICAMEDVDWRALGFDGRAQNYLLMQAGLFNPVAHRAGDDVASLVNLLAYECDDGRTVMAHALQGAKAPSWRFEASDLPHRLQKDAYRRGYRRSYRGVYHKLVRESEHDAEVAWYRELVGRDPTIVPVDWVERYRADWTWSPVNRKVEVAHWRR</sequence>
<dbReference type="InterPro" id="IPR036397">
    <property type="entry name" value="RNaseH_sf"/>
</dbReference>
<dbReference type="EC" id="2.7.7.7" evidence="3"/>
<keyword evidence="3" id="KW-0808">Transferase</keyword>
<protein>
    <submittedName>
        <fullName evidence="3">DNA polymerase-3 subunit epsilon</fullName>
        <ecNumber evidence="3">2.7.7.7</ecNumber>
    </submittedName>
</protein>
<dbReference type="RefSeq" id="WP_160765978.1">
    <property type="nucleotide sequence ID" value="NZ_JAUSWK010000002.1"/>
</dbReference>
<evidence type="ECO:0000313" key="4">
    <source>
        <dbReference type="EMBL" id="MXP34465.1"/>
    </source>
</evidence>
<reference evidence="3 6" key="2">
    <citation type="submission" date="2023-07" db="EMBL/GenBank/DDBJ databases">
        <title>Genomic Encyclopedia of Type Strains, Phase IV (KMG-IV): sequencing the most valuable type-strain genomes for metagenomic binning, comparative biology and taxonomic classification.</title>
        <authorList>
            <person name="Goeker M."/>
        </authorList>
    </citation>
    <scope>NUCLEOTIDE SEQUENCE [LARGE SCALE GENOMIC DNA]</scope>
    <source>
        <strain evidence="3 6">DSM 14432</strain>
    </source>
</reference>
<dbReference type="Pfam" id="PF00929">
    <property type="entry name" value="RNase_T"/>
    <property type="match status" value="1"/>
</dbReference>
<evidence type="ECO:0000259" key="2">
    <source>
        <dbReference type="SMART" id="SM00479"/>
    </source>
</evidence>
<feature type="compositionally biased region" description="Polar residues" evidence="1">
    <location>
        <begin position="1"/>
        <end position="12"/>
    </location>
</feature>
<dbReference type="Proteomes" id="UP001238601">
    <property type="component" value="Unassembled WGS sequence"/>
</dbReference>
<dbReference type="Proteomes" id="UP000439914">
    <property type="component" value="Unassembled WGS sequence"/>
</dbReference>
<evidence type="ECO:0000256" key="1">
    <source>
        <dbReference type="SAM" id="MobiDB-lite"/>
    </source>
</evidence>
<proteinExistence type="predicted"/>
<feature type="region of interest" description="Disordered" evidence="1">
    <location>
        <begin position="1"/>
        <end position="28"/>
    </location>
</feature>
<dbReference type="GO" id="GO:0003887">
    <property type="term" value="F:DNA-directed DNA polymerase activity"/>
    <property type="evidence" value="ECO:0007669"/>
    <property type="project" value="UniProtKB-EC"/>
</dbReference>
<gene>
    <name evidence="4" type="ORF">GRI55_01620</name>
    <name evidence="3" type="ORF">QOZ97_001637</name>
</gene>
<comment type="caution">
    <text evidence="4">The sequence shown here is derived from an EMBL/GenBank/DDBJ whole genome shotgun (WGS) entry which is preliminary data.</text>
</comment>
<dbReference type="GO" id="GO:0004527">
    <property type="term" value="F:exonuclease activity"/>
    <property type="evidence" value="ECO:0007669"/>
    <property type="project" value="UniProtKB-ARBA"/>
</dbReference>
<dbReference type="GeneID" id="93686465"/>
<accession>A0A6I4U9K9</accession>
<evidence type="ECO:0000313" key="3">
    <source>
        <dbReference type="EMBL" id="MDQ0566104.1"/>
    </source>
</evidence>
<dbReference type="AlphaFoldDB" id="A0A6I4U9K9"/>
<dbReference type="InterPro" id="IPR013520">
    <property type="entry name" value="Ribonucl_H"/>
</dbReference>
<feature type="domain" description="Exonuclease" evidence="2">
    <location>
        <begin position="58"/>
        <end position="224"/>
    </location>
</feature>
<dbReference type="InterPro" id="IPR012337">
    <property type="entry name" value="RNaseH-like_sf"/>
</dbReference>
<dbReference type="SMART" id="SM00479">
    <property type="entry name" value="EXOIII"/>
    <property type="match status" value="1"/>
</dbReference>
<reference evidence="4 5" key="1">
    <citation type="submission" date="2019-12" db="EMBL/GenBank/DDBJ databases">
        <title>Genomic-based taxomic classification of the family Erythrobacteraceae.</title>
        <authorList>
            <person name="Xu L."/>
        </authorList>
    </citation>
    <scope>NUCLEOTIDE SEQUENCE [LARGE SCALE GENOMIC DNA]</scope>
    <source>
        <strain evidence="4 5">CGMCC 1.8703</strain>
    </source>
</reference>